<feature type="region of interest" description="Disordered" evidence="1">
    <location>
        <begin position="162"/>
        <end position="181"/>
    </location>
</feature>
<dbReference type="PANTHER" id="PTHR38887">
    <property type="entry name" value="CHROMOSOME 21, WHOLE GENOME SHOTGUN SEQUENCE"/>
    <property type="match status" value="1"/>
</dbReference>
<proteinExistence type="predicted"/>
<dbReference type="AlphaFoldDB" id="A0AAD9YJE9"/>
<evidence type="ECO:0000256" key="1">
    <source>
        <dbReference type="SAM" id="MobiDB-lite"/>
    </source>
</evidence>
<comment type="caution">
    <text evidence="2">The sequence shown here is derived from an EMBL/GenBank/DDBJ whole genome shotgun (WGS) entry which is preliminary data.</text>
</comment>
<name>A0AAD9YJE9_COLKA</name>
<dbReference type="EMBL" id="VYYT01000126">
    <property type="protein sequence ID" value="KAK2765854.1"/>
    <property type="molecule type" value="Genomic_DNA"/>
</dbReference>
<feature type="region of interest" description="Disordered" evidence="1">
    <location>
        <begin position="335"/>
        <end position="369"/>
    </location>
</feature>
<feature type="region of interest" description="Disordered" evidence="1">
    <location>
        <begin position="119"/>
        <end position="144"/>
    </location>
</feature>
<dbReference type="Proteomes" id="UP001281614">
    <property type="component" value="Unassembled WGS sequence"/>
</dbReference>
<dbReference type="PANTHER" id="PTHR38887:SF1">
    <property type="entry name" value="RAS MODIFICATION PROTEIN ERF4"/>
    <property type="match status" value="1"/>
</dbReference>
<feature type="compositionally biased region" description="Polar residues" evidence="1">
    <location>
        <begin position="523"/>
        <end position="536"/>
    </location>
</feature>
<feature type="compositionally biased region" description="Polar residues" evidence="1">
    <location>
        <begin position="162"/>
        <end position="173"/>
    </location>
</feature>
<accession>A0AAD9YJE9</accession>
<feature type="compositionally biased region" description="Basic and acidic residues" evidence="1">
    <location>
        <begin position="565"/>
        <end position="639"/>
    </location>
</feature>
<feature type="region of interest" description="Disordered" evidence="1">
    <location>
        <begin position="508"/>
        <end position="641"/>
    </location>
</feature>
<protein>
    <submittedName>
        <fullName evidence="2">FAD binding domain protein</fullName>
    </submittedName>
</protein>
<reference evidence="2" key="1">
    <citation type="submission" date="2023-02" db="EMBL/GenBank/DDBJ databases">
        <title>Colletotrichum kahawae CIFC_Que2 genome sequencing and assembly.</title>
        <authorList>
            <person name="Baroncelli R."/>
        </authorList>
    </citation>
    <scope>NUCLEOTIDE SEQUENCE</scope>
    <source>
        <strain evidence="2">CIFC_Que2</strain>
    </source>
</reference>
<evidence type="ECO:0000313" key="3">
    <source>
        <dbReference type="Proteomes" id="UP001281614"/>
    </source>
</evidence>
<keyword evidence="3" id="KW-1185">Reference proteome</keyword>
<organism evidence="2 3">
    <name type="scientific">Colletotrichum kahawae</name>
    <name type="common">Coffee berry disease fungus</name>
    <dbReference type="NCBI Taxonomy" id="34407"/>
    <lineage>
        <taxon>Eukaryota</taxon>
        <taxon>Fungi</taxon>
        <taxon>Dikarya</taxon>
        <taxon>Ascomycota</taxon>
        <taxon>Pezizomycotina</taxon>
        <taxon>Sordariomycetes</taxon>
        <taxon>Hypocreomycetidae</taxon>
        <taxon>Glomerellales</taxon>
        <taxon>Glomerellaceae</taxon>
        <taxon>Colletotrichum</taxon>
        <taxon>Colletotrichum gloeosporioides species complex</taxon>
    </lineage>
</organism>
<dbReference type="InterPro" id="IPR053221">
    <property type="entry name" value="Burnettramic_acid_biosynth"/>
</dbReference>
<gene>
    <name evidence="2" type="ORF">CKAH01_15534</name>
</gene>
<sequence length="681" mass="75619">MCHKSVYEAVNIEDITTIQDPTPSVGDDPLALNAQPTLKTLYVYAIALSAMSSGFLKDGKNLWSNLWSKATSGVVEQLVRERDKAFVRTSGTIPKRDDIVDDIARASASGIGFFSEAAHYQRDRKRPGSSQEGPRSPELGQESHCERVHEAIWDLDEVEISSGTQPINPNTSNVKDEGSMPVTESTDLATAFLSRHPIKSDGGTKIKSGITMPVVLPQRRPKTRVRGFVRAYAPVLAAAGIDQEAFLDFIDTLNKSLIPNPYLYAINLAGFADIIAPDPALTAFGILLGIAVEGVMEGQSRFKSNNFLDRMNADFFGPRDLMCFVATWRPDDTPGEVPVDFESKTTSEGPSVELSTGDKVSPEPSAPENETLHRIKKLLGERLRSHDRILDWSNPAPLMFPAVNELVLAQGINGQKKKNGLDRAEIWLDDYMDRRAQVEWVNENPELSAAKALPKAEFKSRYADPSHPAASGDVVALVTGGRWQYKRKQTVSEGNIELDASQSKVKVEDGKKTEIAGAEDQPSEGTTDSGTYSQPQLKEEQNVNKSKPSMEDNENVFIGPLTLKDTQKDEKKRQKEVEKAAEIEQKVREEEARKKKKEEKKIREDEKRMEKENEKALQKEKKVEEKRLKKAAEEEKKAGPAETVDDMIKSLFQKDVLYLLIVNLPSPEEKDDAAVEDTSVV</sequence>
<evidence type="ECO:0000313" key="2">
    <source>
        <dbReference type="EMBL" id="KAK2765854.1"/>
    </source>
</evidence>